<dbReference type="AlphaFoldDB" id="A0A350P839"/>
<protein>
    <submittedName>
        <fullName evidence="1">Uncharacterized protein</fullName>
    </submittedName>
</protein>
<dbReference type="Proteomes" id="UP000263517">
    <property type="component" value="Unassembled WGS sequence"/>
</dbReference>
<sequence length="112" mass="12216">MKPLYEDTVDQDDLLLQEAIASKIVPPGCKVGGAIVQGISAAGGDPCSECEVNRKTCGGRPRIMKPITNPNGVDAQMQIRQSLNDSTIARQHQRKLTIMQLNRMIKDAKEAK</sequence>
<proteinExistence type="predicted"/>
<evidence type="ECO:0000313" key="2">
    <source>
        <dbReference type="Proteomes" id="UP000263517"/>
    </source>
</evidence>
<organism evidence="1 2">
    <name type="scientific">Alteromonas australica</name>
    <dbReference type="NCBI Taxonomy" id="589873"/>
    <lineage>
        <taxon>Bacteria</taxon>
        <taxon>Pseudomonadati</taxon>
        <taxon>Pseudomonadota</taxon>
        <taxon>Gammaproteobacteria</taxon>
        <taxon>Alteromonadales</taxon>
        <taxon>Alteromonadaceae</taxon>
        <taxon>Alteromonas/Salinimonas group</taxon>
        <taxon>Alteromonas</taxon>
    </lineage>
</organism>
<evidence type="ECO:0000313" key="1">
    <source>
        <dbReference type="EMBL" id="HAW77456.1"/>
    </source>
</evidence>
<dbReference type="EMBL" id="DNAN01000604">
    <property type="protein sequence ID" value="HAW77456.1"/>
    <property type="molecule type" value="Genomic_DNA"/>
</dbReference>
<comment type="caution">
    <text evidence="1">The sequence shown here is derived from an EMBL/GenBank/DDBJ whole genome shotgun (WGS) entry which is preliminary data.</text>
</comment>
<name>A0A350P839_9ALTE</name>
<reference evidence="1 2" key="1">
    <citation type="journal article" date="2018" name="Nat. Biotechnol.">
        <title>A standardized bacterial taxonomy based on genome phylogeny substantially revises the tree of life.</title>
        <authorList>
            <person name="Parks D.H."/>
            <person name="Chuvochina M."/>
            <person name="Waite D.W."/>
            <person name="Rinke C."/>
            <person name="Skarshewski A."/>
            <person name="Chaumeil P.A."/>
            <person name="Hugenholtz P."/>
        </authorList>
    </citation>
    <scope>NUCLEOTIDE SEQUENCE [LARGE SCALE GENOMIC DNA]</scope>
    <source>
        <strain evidence="1">UBA11978</strain>
    </source>
</reference>
<accession>A0A350P839</accession>
<gene>
    <name evidence="1" type="ORF">DCW74_17190</name>
</gene>